<reference evidence="1 2" key="1">
    <citation type="journal article" date="2011" name="BMC Genomics">
        <title>Comparative genome analysis and genome-guided physiological analysis of Roseobacter litoralis.</title>
        <authorList>
            <person name="Kalhoefer D."/>
            <person name="Thole S."/>
            <person name="Voget S."/>
            <person name="Lehmann R."/>
            <person name="Liesegang H."/>
            <person name="Wollher A."/>
            <person name="Daniel R."/>
            <person name="Simon M."/>
            <person name="Brinkhoff T."/>
        </authorList>
    </citation>
    <scope>NUCLEOTIDE SEQUENCE [LARGE SCALE GENOMIC DNA]</scope>
    <source>
        <strain evidence="2">ATCC 49566 / DSM 6996 / JCM 21268 / NBRC 15278 / OCh 149</strain>
    </source>
</reference>
<dbReference type="STRING" id="391595.RLO149_c029600"/>
<evidence type="ECO:0000313" key="1">
    <source>
        <dbReference type="EMBL" id="AEI94916.1"/>
    </source>
</evidence>
<sequence>MVKLPDFKTYNLAAAEAQVQRALSAKDPNLKSSWDTKRITVSDCKIIETRSSAQACEMGWSFYATTAFIDLKHHRAAINLTAAHLREGGTVVSMVRLTPIGAWRDTAQRFDAEEKELLSAERIRRGGGSQTAVNVSDALMSDRSIDDFKSYDRADYCVGGSGISTSRGVFGVQSDVLKNAATAF</sequence>
<evidence type="ECO:0000313" key="2">
    <source>
        <dbReference type="Proteomes" id="UP000001353"/>
    </source>
</evidence>
<protein>
    <submittedName>
        <fullName evidence="1">Uncharacterized protein</fullName>
    </submittedName>
</protein>
<dbReference type="EMBL" id="CP002623">
    <property type="protein sequence ID" value="AEI94916.1"/>
    <property type="molecule type" value="Genomic_DNA"/>
</dbReference>
<dbReference type="AlphaFoldDB" id="F7ZH74"/>
<dbReference type="KEGG" id="rli:RLO149_c029600"/>
<keyword evidence="2" id="KW-1185">Reference proteome</keyword>
<accession>F7ZH74</accession>
<dbReference type="RefSeq" id="WP_013962828.1">
    <property type="nucleotide sequence ID" value="NC_015730.1"/>
</dbReference>
<proteinExistence type="predicted"/>
<gene>
    <name evidence="1" type="ordered locus">RLO149_c029600</name>
</gene>
<dbReference type="Proteomes" id="UP000001353">
    <property type="component" value="Chromosome"/>
</dbReference>
<organism evidence="1 2">
    <name type="scientific">Roseobacter litoralis (strain ATCC 49566 / DSM 6996 / JCM 21268 / NBRC 15278 / OCh 149)</name>
    <dbReference type="NCBI Taxonomy" id="391595"/>
    <lineage>
        <taxon>Bacteria</taxon>
        <taxon>Pseudomonadati</taxon>
        <taxon>Pseudomonadota</taxon>
        <taxon>Alphaproteobacteria</taxon>
        <taxon>Rhodobacterales</taxon>
        <taxon>Roseobacteraceae</taxon>
        <taxon>Roseobacter</taxon>
    </lineage>
</organism>
<name>F7ZH74_ROSLO</name>
<dbReference type="HOGENOM" id="CLU_1467171_0_0_5"/>